<feature type="chain" id="PRO_5022123036" evidence="1">
    <location>
        <begin position="21"/>
        <end position="63"/>
    </location>
</feature>
<dbReference type="RefSeq" id="WP_143563006.1">
    <property type="nucleotide sequence ID" value="NZ_BMPL01000002.1"/>
</dbReference>
<accession>A0A553JTZ1</accession>
<evidence type="ECO:0000313" key="3">
    <source>
        <dbReference type="Proteomes" id="UP000318126"/>
    </source>
</evidence>
<feature type="signal peptide" evidence="1">
    <location>
        <begin position="1"/>
        <end position="20"/>
    </location>
</feature>
<protein>
    <submittedName>
        <fullName evidence="2">Uncharacterized protein</fullName>
    </submittedName>
</protein>
<evidence type="ECO:0000256" key="1">
    <source>
        <dbReference type="SAM" id="SignalP"/>
    </source>
</evidence>
<keyword evidence="1" id="KW-0732">Signal</keyword>
<sequence>MKSAYVFALSVLIMSSGSHAHDEASVLEGPYIGQTPPGLTPEVFAPSIFLQSIEIGVVASHPT</sequence>
<evidence type="ECO:0000313" key="2">
    <source>
        <dbReference type="EMBL" id="TRY15911.1"/>
    </source>
</evidence>
<organism evidence="2 3">
    <name type="scientific">Shewanella hanedai</name>
    <name type="common">Alteromonas hanedai</name>
    <dbReference type="NCBI Taxonomy" id="25"/>
    <lineage>
        <taxon>Bacteria</taxon>
        <taxon>Pseudomonadati</taxon>
        <taxon>Pseudomonadota</taxon>
        <taxon>Gammaproteobacteria</taxon>
        <taxon>Alteromonadales</taxon>
        <taxon>Shewanellaceae</taxon>
        <taxon>Shewanella</taxon>
    </lineage>
</organism>
<reference evidence="3" key="1">
    <citation type="submission" date="2019-07" db="EMBL/GenBank/DDBJ databases">
        <title>Shewanella sp. YLB-08 draft genomic sequence.</title>
        <authorList>
            <person name="Yu L."/>
        </authorList>
    </citation>
    <scope>NUCLEOTIDE SEQUENCE [LARGE SCALE GENOMIC DNA]</scope>
    <source>
        <strain evidence="3">JCM 20706</strain>
    </source>
</reference>
<dbReference type="Proteomes" id="UP000318126">
    <property type="component" value="Unassembled WGS sequence"/>
</dbReference>
<dbReference type="AlphaFoldDB" id="A0A553JTZ1"/>
<name>A0A553JTZ1_SHEHA</name>
<dbReference type="EMBL" id="VKGK01000002">
    <property type="protein sequence ID" value="TRY15911.1"/>
    <property type="molecule type" value="Genomic_DNA"/>
</dbReference>
<gene>
    <name evidence="2" type="ORF">FN961_02735</name>
</gene>
<proteinExistence type="predicted"/>
<keyword evidence="3" id="KW-1185">Reference proteome</keyword>
<comment type="caution">
    <text evidence="2">The sequence shown here is derived from an EMBL/GenBank/DDBJ whole genome shotgun (WGS) entry which is preliminary data.</text>
</comment>